<reference evidence="1" key="2">
    <citation type="submission" date="2021-04" db="EMBL/GenBank/DDBJ databases">
        <authorList>
            <person name="Gilroy R."/>
        </authorList>
    </citation>
    <scope>NUCLEOTIDE SEQUENCE</scope>
    <source>
        <strain evidence="1">ChiHjej12B11-9795</strain>
    </source>
</reference>
<evidence type="ECO:0000313" key="2">
    <source>
        <dbReference type="Proteomes" id="UP000823862"/>
    </source>
</evidence>
<comment type="caution">
    <text evidence="1">The sequence shown here is derived from an EMBL/GenBank/DDBJ whole genome shotgun (WGS) entry which is preliminary data.</text>
</comment>
<sequence>MARSDVNGTLPVIELQADYPHKDVDLHDLADVTYTPLETTDESLIGVVGNFFFCNDTILMEDIKQHKVLMFNTEGKYLSSFRRIGNGNTDYTGIGSMCVDVDAHEIFILDFYRMNRIIVYDFTGNFVRELTIDQDLGGIRIFNCDQDNLLLFCKKDMYKTSFGEKVSGYPYYLISKQTGKATPVPLWVENRKNNSFSVRVGKDSIYSTAIGFGSQLINSPRGIVISDYALDTVYRYANHTLEPLFVRHADNDHRGLLSGLLLTNDDFSLIGIAEAYIQNNKIDTSETRLLLYDHHSGQVNEINLTNSDIPAHVKVTPYSVDNSQYPSDVLTAINYSADYLLEQYREGGLSGKLKEIAAGLSEEDNPVLVIAKRKK</sequence>
<organism evidence="1 2">
    <name type="scientific">Candidatus Bacteroides avicola</name>
    <dbReference type="NCBI Taxonomy" id="2838468"/>
    <lineage>
        <taxon>Bacteria</taxon>
        <taxon>Pseudomonadati</taxon>
        <taxon>Bacteroidota</taxon>
        <taxon>Bacteroidia</taxon>
        <taxon>Bacteroidales</taxon>
        <taxon>Bacteroidaceae</taxon>
        <taxon>Bacteroides</taxon>
    </lineage>
</organism>
<name>A0A9D2HWW9_9BACE</name>
<protein>
    <submittedName>
        <fullName evidence="1">6-bladed beta-propeller</fullName>
    </submittedName>
</protein>
<dbReference type="AlphaFoldDB" id="A0A9D2HWW9"/>
<dbReference type="Pfam" id="PF17170">
    <property type="entry name" value="DUF5128"/>
    <property type="match status" value="1"/>
</dbReference>
<evidence type="ECO:0000313" key="1">
    <source>
        <dbReference type="EMBL" id="HJA85886.1"/>
    </source>
</evidence>
<proteinExistence type="predicted"/>
<accession>A0A9D2HWW9</accession>
<dbReference type="EMBL" id="DWZI01000036">
    <property type="protein sequence ID" value="HJA85886.1"/>
    <property type="molecule type" value="Genomic_DNA"/>
</dbReference>
<dbReference type="Proteomes" id="UP000823862">
    <property type="component" value="Unassembled WGS sequence"/>
</dbReference>
<dbReference type="Gene3D" id="2.120.10.30">
    <property type="entry name" value="TolB, C-terminal domain"/>
    <property type="match status" value="1"/>
</dbReference>
<reference evidence="1" key="1">
    <citation type="journal article" date="2021" name="PeerJ">
        <title>Extensive microbial diversity within the chicken gut microbiome revealed by metagenomics and culture.</title>
        <authorList>
            <person name="Gilroy R."/>
            <person name="Ravi A."/>
            <person name="Getino M."/>
            <person name="Pursley I."/>
            <person name="Horton D.L."/>
            <person name="Alikhan N.F."/>
            <person name="Baker D."/>
            <person name="Gharbi K."/>
            <person name="Hall N."/>
            <person name="Watson M."/>
            <person name="Adriaenssens E.M."/>
            <person name="Foster-Nyarko E."/>
            <person name="Jarju S."/>
            <person name="Secka A."/>
            <person name="Antonio M."/>
            <person name="Oren A."/>
            <person name="Chaudhuri R.R."/>
            <person name="La Ragione R."/>
            <person name="Hildebrand F."/>
            <person name="Pallen M.J."/>
        </authorList>
    </citation>
    <scope>NUCLEOTIDE SEQUENCE</scope>
    <source>
        <strain evidence="1">ChiHjej12B11-9795</strain>
    </source>
</reference>
<dbReference type="SUPFAM" id="SSF101898">
    <property type="entry name" value="NHL repeat"/>
    <property type="match status" value="1"/>
</dbReference>
<dbReference type="InterPro" id="IPR011042">
    <property type="entry name" value="6-blade_b-propeller_TolB-like"/>
</dbReference>
<gene>
    <name evidence="1" type="ORF">H9950_06815</name>
</gene>